<dbReference type="RefSeq" id="WP_419193324.1">
    <property type="nucleotide sequence ID" value="NZ_CP036279.1"/>
</dbReference>
<dbReference type="Proteomes" id="UP000317093">
    <property type="component" value="Chromosome"/>
</dbReference>
<sequence length="74" mass="8317">MIEPRAGTFLGRMSARVRDELWAKAIDGAKGGTCVQIWRANTEQGFAYRVFGEPQRRLVDIEGLHLVARTISQN</sequence>
<keyword evidence="1" id="KW-0378">Hydrolase</keyword>
<dbReference type="EC" id="3.1.-.-" evidence="1"/>
<organism evidence="1 2">
    <name type="scientific">Kolteria novifilia</name>
    <dbReference type="NCBI Taxonomy" id="2527975"/>
    <lineage>
        <taxon>Bacteria</taxon>
        <taxon>Pseudomonadati</taxon>
        <taxon>Planctomycetota</taxon>
        <taxon>Planctomycetia</taxon>
        <taxon>Kolteriales</taxon>
        <taxon>Kolteriaceae</taxon>
        <taxon>Kolteria</taxon>
    </lineage>
</organism>
<reference evidence="1 2" key="1">
    <citation type="submission" date="2019-02" db="EMBL/GenBank/DDBJ databases">
        <title>Deep-cultivation of Planctomycetes and their phenomic and genomic characterization uncovers novel biology.</title>
        <authorList>
            <person name="Wiegand S."/>
            <person name="Jogler M."/>
            <person name="Boedeker C."/>
            <person name="Pinto D."/>
            <person name="Vollmers J."/>
            <person name="Rivas-Marin E."/>
            <person name="Kohn T."/>
            <person name="Peeters S.H."/>
            <person name="Heuer A."/>
            <person name="Rast P."/>
            <person name="Oberbeckmann S."/>
            <person name="Bunk B."/>
            <person name="Jeske O."/>
            <person name="Meyerdierks A."/>
            <person name="Storesund J.E."/>
            <person name="Kallscheuer N."/>
            <person name="Luecker S."/>
            <person name="Lage O.M."/>
            <person name="Pohl T."/>
            <person name="Merkel B.J."/>
            <person name="Hornburger P."/>
            <person name="Mueller R.-W."/>
            <person name="Bruemmer F."/>
            <person name="Labrenz M."/>
            <person name="Spormann A.M."/>
            <person name="Op den Camp H."/>
            <person name="Overmann J."/>
            <person name="Amann R."/>
            <person name="Jetten M.S.M."/>
            <person name="Mascher T."/>
            <person name="Medema M.H."/>
            <person name="Devos D.P."/>
            <person name="Kaster A.-K."/>
            <person name="Ovreas L."/>
            <person name="Rohde M."/>
            <person name="Galperin M.Y."/>
            <person name="Jogler C."/>
        </authorList>
    </citation>
    <scope>NUCLEOTIDE SEQUENCE [LARGE SCALE GENOMIC DNA]</scope>
    <source>
        <strain evidence="1 2">Pan216</strain>
    </source>
</reference>
<protein>
    <submittedName>
        <fullName evidence="1">CRISPR-associated endoribonuclease Cas2</fullName>
        <ecNumber evidence="1">3.1.-.-</ecNumber>
    </submittedName>
</protein>
<dbReference type="Pfam" id="PF09707">
    <property type="entry name" value="Cas_Cas2CT1978"/>
    <property type="match status" value="1"/>
</dbReference>
<dbReference type="GO" id="GO:0016787">
    <property type="term" value="F:hydrolase activity"/>
    <property type="evidence" value="ECO:0007669"/>
    <property type="project" value="UniProtKB-KW"/>
</dbReference>
<dbReference type="InterPro" id="IPR010152">
    <property type="entry name" value="CRISPR-assoc_prot_Cas2_sub"/>
</dbReference>
<dbReference type="KEGG" id="knv:Pan216_13020"/>
<accession>A0A518B0G4</accession>
<keyword evidence="2" id="KW-1185">Reference proteome</keyword>
<name>A0A518B0G4_9BACT</name>
<proteinExistence type="predicted"/>
<dbReference type="Gene3D" id="3.30.70.240">
    <property type="match status" value="1"/>
</dbReference>
<evidence type="ECO:0000313" key="2">
    <source>
        <dbReference type="Proteomes" id="UP000317093"/>
    </source>
</evidence>
<evidence type="ECO:0000313" key="1">
    <source>
        <dbReference type="EMBL" id="QDU60461.1"/>
    </source>
</evidence>
<dbReference type="NCBIfam" id="TIGR01873">
    <property type="entry name" value="cas_CT1978"/>
    <property type="match status" value="1"/>
</dbReference>
<dbReference type="AlphaFoldDB" id="A0A518B0G4"/>
<dbReference type="CDD" id="cd09755">
    <property type="entry name" value="Cas2_I-E"/>
    <property type="match status" value="1"/>
</dbReference>
<gene>
    <name evidence="1" type="primary">ygbF</name>
    <name evidence="1" type="ORF">Pan216_13020</name>
</gene>
<dbReference type="EMBL" id="CP036279">
    <property type="protein sequence ID" value="QDU60461.1"/>
    <property type="molecule type" value="Genomic_DNA"/>
</dbReference>